<sequence>MLAWQVDGWLQRRLDSCRFEDPAQYLHGQKLHAAAFEFMSVEALPLNEVDFFFHCDVSGWLTRLI</sequence>
<reference evidence="1 2" key="1">
    <citation type="journal article" date="2014" name="Genome Announc.">
        <title>Complete Genome Sequence of Polychlorinated Biphenyl Degrader Comamonas testosteroni TK102 (NBRC 109938).</title>
        <authorList>
            <person name="Fukuda K."/>
            <person name="Hosoyama A."/>
            <person name="Tsuchikane K."/>
            <person name="Ohji S."/>
            <person name="Yamazoe A."/>
            <person name="Fujita N."/>
            <person name="Shintani M."/>
            <person name="Kimbara K."/>
        </authorList>
    </citation>
    <scope>NUCLEOTIDE SEQUENCE [LARGE SCALE GENOMIC DNA]</scope>
    <source>
        <strain evidence="1">TK102</strain>
    </source>
</reference>
<organism evidence="1 2">
    <name type="scientific">Comamonas testosteroni TK102</name>
    <dbReference type="NCBI Taxonomy" id="1392005"/>
    <lineage>
        <taxon>Bacteria</taxon>
        <taxon>Pseudomonadati</taxon>
        <taxon>Pseudomonadota</taxon>
        <taxon>Betaproteobacteria</taxon>
        <taxon>Burkholderiales</taxon>
        <taxon>Comamonadaceae</taxon>
        <taxon>Comamonas</taxon>
    </lineage>
</organism>
<protein>
    <submittedName>
        <fullName evidence="1">Uncharacterized protein</fullName>
    </submittedName>
</protein>
<name>A0A076PM86_COMTE</name>
<dbReference type="HOGENOM" id="CLU_2842259_0_0_4"/>
<dbReference type="KEGG" id="ctes:O987_03060"/>
<gene>
    <name evidence="1" type="ORF">O987_03060</name>
</gene>
<evidence type="ECO:0000313" key="1">
    <source>
        <dbReference type="EMBL" id="AIJ44780.1"/>
    </source>
</evidence>
<dbReference type="Proteomes" id="UP000028782">
    <property type="component" value="Chromosome"/>
</dbReference>
<accession>A0A076PM86</accession>
<proteinExistence type="predicted"/>
<dbReference type="AlphaFoldDB" id="A0A076PM86"/>
<dbReference type="EMBL" id="CP006704">
    <property type="protein sequence ID" value="AIJ44780.1"/>
    <property type="molecule type" value="Genomic_DNA"/>
</dbReference>
<evidence type="ECO:0000313" key="2">
    <source>
        <dbReference type="Proteomes" id="UP000028782"/>
    </source>
</evidence>